<evidence type="ECO:0000259" key="1">
    <source>
        <dbReference type="Pfam" id="PF00248"/>
    </source>
</evidence>
<dbReference type="AlphaFoldDB" id="F7PJJ2"/>
<reference evidence="2 5" key="3">
    <citation type="journal article" date="2014" name="Environ. Microbiol.">
        <title>Halorhabdus tiamatea: proteogenomics and glycosidase activity measurements identify the first cultivated euryarchaeon from a deep-sea anoxic brine lake as potential polysaccharide degrader.</title>
        <authorList>
            <person name="Werner J."/>
            <person name="Ferrer M."/>
            <person name="Michel G."/>
            <person name="Mann A.J."/>
            <person name="Huang S."/>
            <person name="Juarez S."/>
            <person name="Ciordia S."/>
            <person name="Albar J.P."/>
            <person name="Alcaide M."/>
            <person name="La Cono V."/>
            <person name="Yakimov M.M."/>
            <person name="Antunes A."/>
            <person name="Taborda M."/>
            <person name="Da Costa M.S."/>
            <person name="Amann R.I."/>
            <person name="Gloeckner F.O."/>
            <person name="Golyshina O.V."/>
            <person name="Golyshin P.N."/>
            <person name="Teeling H."/>
        </authorList>
    </citation>
    <scope>NUCLEOTIDE SEQUENCE [LARGE SCALE GENOMIC DNA]</scope>
    <source>
        <strain evidence="5">SARL4B</strain>
        <strain evidence="2">Type strain: SARL4B</strain>
    </source>
</reference>
<sequence>MTMAQMALRWILGHDAVSTVIPEATSPEHIRDNVEAAEMDPLSHEAHGAVRDIYEEFVSEMSTTAGEGWADSVGSSGLAVASSVQRVNRI</sequence>
<keyword evidence="3" id="KW-0813">Transport</keyword>
<evidence type="ECO:0000313" key="3">
    <source>
        <dbReference type="EMBL" id="ERJ05813.1"/>
    </source>
</evidence>
<dbReference type="EMBL" id="HF571520">
    <property type="protein sequence ID" value="CCQ34252.1"/>
    <property type="molecule type" value="Genomic_DNA"/>
</dbReference>
<dbReference type="KEGG" id="hti:HTIA_2139"/>
<protein>
    <submittedName>
        <fullName evidence="2">NADP-dependent aldo/keto reductase domain protein</fullName>
    </submittedName>
    <submittedName>
        <fullName evidence="3">Putative potassium channel beta subunit protein</fullName>
    </submittedName>
</protein>
<reference evidence="3 4" key="1">
    <citation type="journal article" date="2011" name="J. Bacteriol.">
        <title>Genome sequence of Halorhabdus tiamatea, the first archaeon isolated from a deep-sea anoxic brine lake.</title>
        <authorList>
            <person name="Antunes A."/>
            <person name="Alam I."/>
            <person name="Bajic V.B."/>
            <person name="Stingl U."/>
        </authorList>
    </citation>
    <scope>NUCLEOTIDE SEQUENCE [LARGE SCALE GENOMIC DNA]</scope>
    <source>
        <strain evidence="3 4">SARL4B</strain>
    </source>
</reference>
<proteinExistence type="predicted"/>
<dbReference type="InterPro" id="IPR036812">
    <property type="entry name" value="NAD(P)_OxRdtase_dom_sf"/>
</dbReference>
<keyword evidence="3" id="KW-0406">Ion transport</keyword>
<organism evidence="3 4">
    <name type="scientific">Halorhabdus tiamatea SARL4B</name>
    <dbReference type="NCBI Taxonomy" id="1033806"/>
    <lineage>
        <taxon>Archaea</taxon>
        <taxon>Methanobacteriati</taxon>
        <taxon>Methanobacteriota</taxon>
        <taxon>Stenosarchaea group</taxon>
        <taxon>Halobacteria</taxon>
        <taxon>Halobacteriales</taxon>
        <taxon>Haloarculaceae</taxon>
        <taxon>Halorhabdus</taxon>
    </lineage>
</organism>
<dbReference type="InterPro" id="IPR023210">
    <property type="entry name" value="NADP_OxRdtase_dom"/>
</dbReference>
<feature type="domain" description="NADP-dependent oxidoreductase" evidence="1">
    <location>
        <begin position="1"/>
        <end position="54"/>
    </location>
</feature>
<evidence type="ECO:0000313" key="4">
    <source>
        <dbReference type="Proteomes" id="UP000003861"/>
    </source>
</evidence>
<dbReference type="Proteomes" id="UP000015381">
    <property type="component" value="Chromosome I"/>
</dbReference>
<evidence type="ECO:0000313" key="5">
    <source>
        <dbReference type="Proteomes" id="UP000015381"/>
    </source>
</evidence>
<dbReference type="Gene3D" id="3.20.20.100">
    <property type="entry name" value="NADP-dependent oxidoreductase domain"/>
    <property type="match status" value="1"/>
</dbReference>
<keyword evidence="3" id="KW-0407">Ion channel</keyword>
<accession>F7PJJ2</accession>
<dbReference type="GO" id="GO:0034220">
    <property type="term" value="P:monoatomic ion transmembrane transport"/>
    <property type="evidence" value="ECO:0007669"/>
    <property type="project" value="UniProtKB-KW"/>
</dbReference>
<evidence type="ECO:0000313" key="2">
    <source>
        <dbReference type="EMBL" id="CCQ34252.1"/>
    </source>
</evidence>
<dbReference type="SUPFAM" id="SSF51430">
    <property type="entry name" value="NAD(P)-linked oxidoreductase"/>
    <property type="match status" value="1"/>
</dbReference>
<dbReference type="Proteomes" id="UP000003861">
    <property type="component" value="Unassembled WGS sequence"/>
</dbReference>
<dbReference type="HOGENOM" id="CLU_2433778_0_0_2"/>
<dbReference type="STRING" id="1033806.HTIA_2139"/>
<gene>
    <name evidence="3" type="ORF">HLRTI_002206</name>
    <name evidence="2" type="ORF">HTIA_2139</name>
</gene>
<keyword evidence="5" id="KW-1185">Reference proteome</keyword>
<dbReference type="PATRIC" id="fig|1033806.12.peg.2126"/>
<dbReference type="Pfam" id="PF00248">
    <property type="entry name" value="Aldo_ket_red"/>
    <property type="match status" value="1"/>
</dbReference>
<dbReference type="eggNOG" id="arCOG01617">
    <property type="taxonomic scope" value="Archaea"/>
</dbReference>
<reference evidence="3 4" key="2">
    <citation type="journal article" date="2013" name="PLoS ONE">
        <title>INDIGO - INtegrated Data Warehouse of MIcrobial GenOmes with Examples from the Red Sea Extremophiles.</title>
        <authorList>
            <person name="Alam I."/>
            <person name="Antunes A."/>
            <person name="Kamau A.A."/>
            <person name="Ba Alawi W."/>
            <person name="Kalkatawi M."/>
            <person name="Stingl U."/>
            <person name="Bajic V.B."/>
        </authorList>
    </citation>
    <scope>NUCLEOTIDE SEQUENCE [LARGE SCALE GENOMIC DNA]</scope>
    <source>
        <strain evidence="3 4">SARL4B</strain>
    </source>
</reference>
<dbReference type="EMBL" id="AFNT02000025">
    <property type="protein sequence ID" value="ERJ05813.1"/>
    <property type="molecule type" value="Genomic_DNA"/>
</dbReference>
<name>F7PJJ2_9EURY</name>